<comment type="similarity">
    <text evidence="3 6">Belongs to the DHNA family.</text>
</comment>
<dbReference type="InterPro" id="IPR006157">
    <property type="entry name" value="FolB_dom"/>
</dbReference>
<dbReference type="Gene3D" id="3.30.1130.10">
    <property type="match status" value="1"/>
</dbReference>
<comment type="function">
    <text evidence="6">Catalyzes the conversion of 7,8-dihydroneopterin to 6-hydroxymethyl-7,8-dihydropterin.</text>
</comment>
<dbReference type="EC" id="4.1.2.25" evidence="6"/>
<dbReference type="EMBL" id="CYHE01000015">
    <property type="protein sequence ID" value="CUA99820.1"/>
    <property type="molecule type" value="Genomic_DNA"/>
</dbReference>
<evidence type="ECO:0000256" key="4">
    <source>
        <dbReference type="ARBA" id="ARBA00022909"/>
    </source>
</evidence>
<dbReference type="SMART" id="SM00905">
    <property type="entry name" value="FolB"/>
    <property type="match status" value="1"/>
</dbReference>
<evidence type="ECO:0000313" key="9">
    <source>
        <dbReference type="Proteomes" id="UP000183900"/>
    </source>
</evidence>
<dbReference type="GO" id="GO:0005737">
    <property type="term" value="C:cytoplasm"/>
    <property type="evidence" value="ECO:0007669"/>
    <property type="project" value="TreeGrafter"/>
</dbReference>
<dbReference type="AlphaFoldDB" id="A0A0K6I9K3"/>
<dbReference type="Pfam" id="PF02152">
    <property type="entry name" value="FolB"/>
    <property type="match status" value="1"/>
</dbReference>
<dbReference type="Proteomes" id="UP000183900">
    <property type="component" value="Unassembled WGS sequence"/>
</dbReference>
<dbReference type="PANTHER" id="PTHR42844:SF1">
    <property type="entry name" value="DIHYDRONEOPTERIN ALDOLASE 1-RELATED"/>
    <property type="match status" value="1"/>
</dbReference>
<reference evidence="9" key="1">
    <citation type="submission" date="2015-08" db="EMBL/GenBank/DDBJ databases">
        <authorList>
            <person name="Varghese N."/>
        </authorList>
    </citation>
    <scope>NUCLEOTIDE SEQUENCE [LARGE SCALE GENOMIC DNA]</scope>
    <source>
        <strain evidence="9">DSM 23407</strain>
    </source>
</reference>
<evidence type="ECO:0000256" key="5">
    <source>
        <dbReference type="ARBA" id="ARBA00023239"/>
    </source>
</evidence>
<dbReference type="SUPFAM" id="SSF55620">
    <property type="entry name" value="Tetrahydrobiopterin biosynthesis enzymes-like"/>
    <property type="match status" value="1"/>
</dbReference>
<feature type="domain" description="Dihydroneopterin aldolase/epimerase" evidence="7">
    <location>
        <begin position="4"/>
        <end position="117"/>
    </location>
</feature>
<dbReference type="OrthoDB" id="9808041at2"/>
<gene>
    <name evidence="8" type="ORF">Ga0061067_11516</name>
</gene>
<dbReference type="GO" id="GO:0046656">
    <property type="term" value="P:folic acid biosynthetic process"/>
    <property type="evidence" value="ECO:0007669"/>
    <property type="project" value="UniProtKB-UniRule"/>
</dbReference>
<dbReference type="InterPro" id="IPR006156">
    <property type="entry name" value="Dihydroneopterin_aldolase"/>
</dbReference>
<dbReference type="GO" id="GO:0004150">
    <property type="term" value="F:dihydroneopterin aldolase activity"/>
    <property type="evidence" value="ECO:0007669"/>
    <property type="project" value="UniProtKB-UniRule"/>
</dbReference>
<evidence type="ECO:0000256" key="2">
    <source>
        <dbReference type="ARBA" id="ARBA00005013"/>
    </source>
</evidence>
<keyword evidence="9" id="KW-1185">Reference proteome</keyword>
<dbReference type="CDD" id="cd00534">
    <property type="entry name" value="DHNA_DHNTPE"/>
    <property type="match status" value="1"/>
</dbReference>
<keyword evidence="5 6" id="KW-0456">Lyase</keyword>
<evidence type="ECO:0000259" key="7">
    <source>
        <dbReference type="SMART" id="SM00905"/>
    </source>
</evidence>
<evidence type="ECO:0000313" key="8">
    <source>
        <dbReference type="EMBL" id="CUA99820.1"/>
    </source>
</evidence>
<accession>A0A0K6I9K3</accession>
<dbReference type="NCBIfam" id="TIGR00525">
    <property type="entry name" value="folB"/>
    <property type="match status" value="1"/>
</dbReference>
<dbReference type="PANTHER" id="PTHR42844">
    <property type="entry name" value="DIHYDRONEOPTERIN ALDOLASE 1-RELATED"/>
    <property type="match status" value="1"/>
</dbReference>
<dbReference type="RefSeq" id="WP_055456819.1">
    <property type="nucleotide sequence ID" value="NZ_CYHE01000015.1"/>
</dbReference>
<organism evidence="8 9">
    <name type="scientific">Pannonibacter indicus</name>
    <dbReference type="NCBI Taxonomy" id="466044"/>
    <lineage>
        <taxon>Bacteria</taxon>
        <taxon>Pseudomonadati</taxon>
        <taxon>Pseudomonadota</taxon>
        <taxon>Alphaproteobacteria</taxon>
        <taxon>Hyphomicrobiales</taxon>
        <taxon>Stappiaceae</taxon>
        <taxon>Pannonibacter</taxon>
    </lineage>
</organism>
<dbReference type="InterPro" id="IPR043133">
    <property type="entry name" value="GTP-CH-I_C/QueF"/>
</dbReference>
<keyword evidence="4 6" id="KW-0289">Folate biosynthesis</keyword>
<evidence type="ECO:0000256" key="1">
    <source>
        <dbReference type="ARBA" id="ARBA00001353"/>
    </source>
</evidence>
<comment type="catalytic activity">
    <reaction evidence="1 6">
        <text>7,8-dihydroneopterin = 6-hydroxymethyl-7,8-dihydropterin + glycolaldehyde</text>
        <dbReference type="Rhea" id="RHEA:10540"/>
        <dbReference type="ChEBI" id="CHEBI:17001"/>
        <dbReference type="ChEBI" id="CHEBI:17071"/>
        <dbReference type="ChEBI" id="CHEBI:44841"/>
        <dbReference type="EC" id="4.1.2.25"/>
    </reaction>
</comment>
<dbReference type="GO" id="GO:0046654">
    <property type="term" value="P:tetrahydrofolate biosynthetic process"/>
    <property type="evidence" value="ECO:0007669"/>
    <property type="project" value="UniProtKB-UniRule"/>
</dbReference>
<dbReference type="UniPathway" id="UPA00077">
    <property type="reaction ID" value="UER00154"/>
</dbReference>
<evidence type="ECO:0000256" key="6">
    <source>
        <dbReference type="RuleBase" id="RU362079"/>
    </source>
</evidence>
<sequence length="121" mass="13727">MDAIHLEDLAFYAYHGLYEEEIRLGQRFIVDMSCWLDLGPASREDEYALTVCYGMLVRTIEGVVLNNRFNLIERLAGAIIEAVLAADSRIEKVRVRVHKPGAPLPIAQGRASVELERTRNR</sequence>
<protein>
    <recommendedName>
        <fullName evidence="6">7,8-dihydroneopterin aldolase</fullName>
        <ecNumber evidence="6">4.1.2.25</ecNumber>
    </recommendedName>
</protein>
<name>A0A0K6I9K3_9HYPH</name>
<evidence type="ECO:0000256" key="3">
    <source>
        <dbReference type="ARBA" id="ARBA00005708"/>
    </source>
</evidence>
<proteinExistence type="inferred from homology"/>
<dbReference type="NCBIfam" id="TIGR00526">
    <property type="entry name" value="folB_dom"/>
    <property type="match status" value="1"/>
</dbReference>
<comment type="pathway">
    <text evidence="2 6">Cofactor biosynthesis; tetrahydrofolate biosynthesis; 2-amino-4-hydroxy-6-hydroxymethyl-7,8-dihydropteridine diphosphate from 7,8-dihydroneopterin triphosphate: step 3/4.</text>
</comment>